<protein>
    <submittedName>
        <fullName evidence="2">Uncharacterized protein</fullName>
    </submittedName>
</protein>
<gene>
    <name evidence="2" type="ORF">PAHAL_9G226200</name>
</gene>
<proteinExistence type="predicted"/>
<evidence type="ECO:0000313" key="2">
    <source>
        <dbReference type="EMBL" id="PVH31765.1"/>
    </source>
</evidence>
<accession>A0A2T8I270</accession>
<dbReference type="EMBL" id="CM008054">
    <property type="protein sequence ID" value="PVH31765.1"/>
    <property type="molecule type" value="Genomic_DNA"/>
</dbReference>
<organism evidence="2">
    <name type="scientific">Panicum hallii</name>
    <dbReference type="NCBI Taxonomy" id="206008"/>
    <lineage>
        <taxon>Eukaryota</taxon>
        <taxon>Viridiplantae</taxon>
        <taxon>Streptophyta</taxon>
        <taxon>Embryophyta</taxon>
        <taxon>Tracheophyta</taxon>
        <taxon>Spermatophyta</taxon>
        <taxon>Magnoliopsida</taxon>
        <taxon>Liliopsida</taxon>
        <taxon>Poales</taxon>
        <taxon>Poaceae</taxon>
        <taxon>PACMAD clade</taxon>
        <taxon>Panicoideae</taxon>
        <taxon>Panicodae</taxon>
        <taxon>Paniceae</taxon>
        <taxon>Panicinae</taxon>
        <taxon>Panicum</taxon>
        <taxon>Panicum sect. Panicum</taxon>
    </lineage>
</organism>
<name>A0A2T8I270_9POAL</name>
<evidence type="ECO:0000256" key="1">
    <source>
        <dbReference type="SAM" id="MobiDB-lite"/>
    </source>
</evidence>
<feature type="region of interest" description="Disordered" evidence="1">
    <location>
        <begin position="1"/>
        <end position="69"/>
    </location>
</feature>
<feature type="compositionally biased region" description="Pro residues" evidence="1">
    <location>
        <begin position="20"/>
        <end position="30"/>
    </location>
</feature>
<feature type="region of interest" description="Disordered" evidence="1">
    <location>
        <begin position="135"/>
        <end position="158"/>
    </location>
</feature>
<dbReference type="Proteomes" id="UP000243499">
    <property type="component" value="Chromosome 9"/>
</dbReference>
<sequence length="158" mass="16065">MQLTCGASAGAGRRRRPRRYPPPPPAPALNPAPRRLCLQDLAPPRLQPPASSAASTRVTGGPHSSASSWIPAAIRSSALSWTLPTASRTIASPCGRTRATAGTCSAFAMGASSSLTARVTGSSCGIPPPVTDIALPPHQTSKATRSTASATRPPSGYS</sequence>
<dbReference type="Gramene" id="PVH31765">
    <property type="protein sequence ID" value="PVH31765"/>
    <property type="gene ID" value="PAHAL_9G226200"/>
</dbReference>
<feature type="compositionally biased region" description="Polar residues" evidence="1">
    <location>
        <begin position="49"/>
        <end position="68"/>
    </location>
</feature>
<reference evidence="2" key="1">
    <citation type="submission" date="2018-04" db="EMBL/GenBank/DDBJ databases">
        <title>WGS assembly of Panicum hallii.</title>
        <authorList>
            <person name="Lovell J."/>
            <person name="Jenkins J."/>
            <person name="Lowry D."/>
            <person name="Mamidi S."/>
            <person name="Sreedasyam A."/>
            <person name="Weng X."/>
            <person name="Barry K."/>
            <person name="Bonette J."/>
            <person name="Campitelli B."/>
            <person name="Daum C."/>
            <person name="Gordon S."/>
            <person name="Gould B."/>
            <person name="Lipzen A."/>
            <person name="Macqueen A."/>
            <person name="Palacio-Mejia J."/>
            <person name="Plott C."/>
            <person name="Shakirov E."/>
            <person name="Shu S."/>
            <person name="Yoshinaga Y."/>
            <person name="Zane M."/>
            <person name="Rokhsar D."/>
            <person name="Grimwood J."/>
            <person name="Schmutz J."/>
            <person name="Juenger T."/>
        </authorList>
    </citation>
    <scope>NUCLEOTIDE SEQUENCE [LARGE SCALE GENOMIC DNA]</scope>
    <source>
        <strain evidence="2">FIL2</strain>
    </source>
</reference>
<feature type="compositionally biased region" description="Low complexity" evidence="1">
    <location>
        <begin position="143"/>
        <end position="158"/>
    </location>
</feature>
<dbReference type="AlphaFoldDB" id="A0A2T8I270"/>
<feature type="compositionally biased region" description="Low complexity" evidence="1">
    <location>
        <begin position="1"/>
        <end position="11"/>
    </location>
</feature>